<feature type="compositionally biased region" description="Polar residues" evidence="1">
    <location>
        <begin position="24"/>
        <end position="38"/>
    </location>
</feature>
<dbReference type="SUPFAM" id="SSF56281">
    <property type="entry name" value="Metallo-hydrolase/oxidoreductase"/>
    <property type="match status" value="1"/>
</dbReference>
<evidence type="ECO:0000313" key="4">
    <source>
        <dbReference type="Proteomes" id="UP000070133"/>
    </source>
</evidence>
<feature type="transmembrane region" description="Helical" evidence="2">
    <location>
        <begin position="136"/>
        <end position="155"/>
    </location>
</feature>
<protein>
    <submittedName>
        <fullName evidence="3">Uncharacterized protein</fullName>
    </submittedName>
</protein>
<evidence type="ECO:0000256" key="2">
    <source>
        <dbReference type="SAM" id="Phobius"/>
    </source>
</evidence>
<feature type="transmembrane region" description="Helical" evidence="2">
    <location>
        <begin position="161"/>
        <end position="180"/>
    </location>
</feature>
<evidence type="ECO:0000256" key="1">
    <source>
        <dbReference type="SAM" id="MobiDB-lite"/>
    </source>
</evidence>
<feature type="region of interest" description="Disordered" evidence="1">
    <location>
        <begin position="1"/>
        <end position="49"/>
    </location>
</feature>
<feature type="transmembrane region" description="Helical" evidence="2">
    <location>
        <begin position="211"/>
        <end position="228"/>
    </location>
</feature>
<name>A0A139H9T9_9PEZI</name>
<dbReference type="InterPro" id="IPR036866">
    <property type="entry name" value="RibonucZ/Hydroxyglut_hydro"/>
</dbReference>
<sequence>MSKENDLEKNLPESSRASLDDDGQSSSSTLLETPCQNKSPEEAGINLPSEDATADDVRAYFVEILTLSYALPHAESRQVASAWLAGTGRELRKYPGKMYHEIFGAQAGWIIFRETKIACVKEKYAKEPLRSRNVKISICVAILGALASITGLGFLLGAVMWGISIPLYFLGLTALCVVVFDKRMTPEDVAEKALADIWGAEPKSGNQNSKYLLGVSLICMVVLVRGPFRLLPKGCGRWRKFENVLSVRHIWTRDSKVYKVGRQAGLRVSYDSVSTTMTSPFASPSRHEIHRRRQNVRSSSINMPESRSSVVIRDISSRLTTFTTPFYRFAPFGYRKFVAVGNRATAIRLHHGKLLLLNPIRLDQAVQDRLDQLGGVDYIACDLGHHLYVADYLTRWPNARTIGVPGLPGKRKDVRWDFVYEDWQQSPEDQFAFSDEIETVLFEGFITYCVAWYHKPTRTLIISDLLMNLPATEQYHPSSANEGLFSREFAKRAHPFSIWFRRLIYYVACVKYTPMRRDAKRVAEIDIQRIVPCHGDVLDGDGNKAWAEVYQWLLEGRPQSGWLWSVKEPIMTIARRLFLM</sequence>
<comment type="caution">
    <text evidence="3">The sequence shown here is derived from an EMBL/GenBank/DDBJ whole genome shotgun (WGS) entry which is preliminary data.</text>
</comment>
<accession>A0A139H9T9</accession>
<dbReference type="AlphaFoldDB" id="A0A139H9T9"/>
<keyword evidence="2" id="KW-1133">Transmembrane helix</keyword>
<gene>
    <name evidence="3" type="ORF">AC578_3033</name>
</gene>
<keyword evidence="4" id="KW-1185">Reference proteome</keyword>
<dbReference type="InterPro" id="IPR025638">
    <property type="entry name" value="DUF4336"/>
</dbReference>
<dbReference type="PANTHER" id="PTHR33835:SF1">
    <property type="entry name" value="METALLO-BETA-LACTAMASE DOMAIN-CONTAINING PROTEIN"/>
    <property type="match status" value="1"/>
</dbReference>
<dbReference type="Proteomes" id="UP000070133">
    <property type="component" value="Unassembled WGS sequence"/>
</dbReference>
<dbReference type="EMBL" id="LFZN01000097">
    <property type="protein sequence ID" value="KXS99180.1"/>
    <property type="molecule type" value="Genomic_DNA"/>
</dbReference>
<evidence type="ECO:0000313" key="3">
    <source>
        <dbReference type="EMBL" id="KXS99180.1"/>
    </source>
</evidence>
<feature type="compositionally biased region" description="Basic and acidic residues" evidence="1">
    <location>
        <begin position="1"/>
        <end position="11"/>
    </location>
</feature>
<keyword evidence="2" id="KW-0812">Transmembrane</keyword>
<dbReference type="OrthoDB" id="421671at2759"/>
<organism evidence="3 4">
    <name type="scientific">Pseudocercospora eumusae</name>
    <dbReference type="NCBI Taxonomy" id="321146"/>
    <lineage>
        <taxon>Eukaryota</taxon>
        <taxon>Fungi</taxon>
        <taxon>Dikarya</taxon>
        <taxon>Ascomycota</taxon>
        <taxon>Pezizomycotina</taxon>
        <taxon>Dothideomycetes</taxon>
        <taxon>Dothideomycetidae</taxon>
        <taxon>Mycosphaerellales</taxon>
        <taxon>Mycosphaerellaceae</taxon>
        <taxon>Pseudocercospora</taxon>
    </lineage>
</organism>
<dbReference type="PANTHER" id="PTHR33835">
    <property type="entry name" value="YALI0C07656P"/>
    <property type="match status" value="1"/>
</dbReference>
<reference evidence="3 4" key="1">
    <citation type="submission" date="2015-07" db="EMBL/GenBank/DDBJ databases">
        <title>Comparative genomics of the Sigatoka disease complex on banana suggests a link between parallel evolutionary changes in Pseudocercospora fijiensis and Pseudocercospora eumusae and increased virulence on the banana host.</title>
        <authorList>
            <person name="Chang T.-C."/>
            <person name="Salvucci A."/>
            <person name="Crous P.W."/>
            <person name="Stergiopoulos I."/>
        </authorList>
    </citation>
    <scope>NUCLEOTIDE SEQUENCE [LARGE SCALE GENOMIC DNA]</scope>
    <source>
        <strain evidence="3 4">CBS 114824</strain>
    </source>
</reference>
<keyword evidence="2" id="KW-0472">Membrane</keyword>
<proteinExistence type="predicted"/>